<feature type="compositionally biased region" description="Basic residues" evidence="1">
    <location>
        <begin position="105"/>
        <end position="121"/>
    </location>
</feature>
<keyword evidence="3" id="KW-1185">Reference proteome</keyword>
<feature type="compositionally biased region" description="Low complexity" evidence="1">
    <location>
        <begin position="53"/>
        <end position="67"/>
    </location>
</feature>
<feature type="region of interest" description="Disordered" evidence="1">
    <location>
        <begin position="32"/>
        <end position="172"/>
    </location>
</feature>
<feature type="compositionally biased region" description="Low complexity" evidence="1">
    <location>
        <begin position="82"/>
        <end position="104"/>
    </location>
</feature>
<name>A0ABN9VRC9_9DINO</name>
<evidence type="ECO:0000313" key="3">
    <source>
        <dbReference type="Proteomes" id="UP001189429"/>
    </source>
</evidence>
<dbReference type="EMBL" id="CAUYUJ010017588">
    <property type="protein sequence ID" value="CAK0876027.1"/>
    <property type="molecule type" value="Genomic_DNA"/>
</dbReference>
<organism evidence="2 3">
    <name type="scientific">Prorocentrum cordatum</name>
    <dbReference type="NCBI Taxonomy" id="2364126"/>
    <lineage>
        <taxon>Eukaryota</taxon>
        <taxon>Sar</taxon>
        <taxon>Alveolata</taxon>
        <taxon>Dinophyceae</taxon>
        <taxon>Prorocentrales</taxon>
        <taxon>Prorocentraceae</taxon>
        <taxon>Prorocentrum</taxon>
    </lineage>
</organism>
<reference evidence="2" key="1">
    <citation type="submission" date="2023-10" db="EMBL/GenBank/DDBJ databases">
        <authorList>
            <person name="Chen Y."/>
            <person name="Shah S."/>
            <person name="Dougan E. K."/>
            <person name="Thang M."/>
            <person name="Chan C."/>
        </authorList>
    </citation>
    <scope>NUCLEOTIDE SEQUENCE [LARGE SCALE GENOMIC DNA]</scope>
</reference>
<evidence type="ECO:0000256" key="1">
    <source>
        <dbReference type="SAM" id="MobiDB-lite"/>
    </source>
</evidence>
<comment type="caution">
    <text evidence="2">The sequence shown here is derived from an EMBL/GenBank/DDBJ whole genome shotgun (WGS) entry which is preliminary data.</text>
</comment>
<sequence length="172" mass="17624">MHARWSRPTPAPPRALLWPGLLEQHVTPAILHRSLTSPSEGRWPLRSPPASMAATVAPSPSPGSSAPRRVHAASAEGEGDEPGSPALARASAARAPAPGASGLPRRPRRAPRRGSPPRRRPTGPLGLRGGAVCRCRGPARVATAGSAAESRPGGAPGEAPRSLECGVSIGMR</sequence>
<gene>
    <name evidence="2" type="ORF">PCOR1329_LOCUS60551</name>
</gene>
<protein>
    <submittedName>
        <fullName evidence="2">Uncharacterized protein</fullName>
    </submittedName>
</protein>
<evidence type="ECO:0000313" key="2">
    <source>
        <dbReference type="EMBL" id="CAK0876027.1"/>
    </source>
</evidence>
<dbReference type="Proteomes" id="UP001189429">
    <property type="component" value="Unassembled WGS sequence"/>
</dbReference>
<accession>A0ABN9VRC9</accession>
<proteinExistence type="predicted"/>